<proteinExistence type="predicted"/>
<dbReference type="AlphaFoldDB" id="A0A7T0BRQ3"/>
<evidence type="ECO:0000313" key="2">
    <source>
        <dbReference type="Proteomes" id="UP000594451"/>
    </source>
</evidence>
<gene>
    <name evidence="1" type="ORF">E5P55_00410</name>
</gene>
<organism evidence="1 2">
    <name type="scientific">Candidatus Pinguicoccus supinus</name>
    <dbReference type="NCBI Taxonomy" id="2529394"/>
    <lineage>
        <taxon>Bacteria</taxon>
        <taxon>Pseudomonadati</taxon>
        <taxon>Verrucomicrobiota</taxon>
        <taxon>Candidatus Pinguicoccus</taxon>
    </lineage>
</organism>
<accession>A0A7T0BRQ3</accession>
<keyword evidence="2" id="KW-1185">Reference proteome</keyword>
<evidence type="ECO:0000313" key="1">
    <source>
        <dbReference type="EMBL" id="QPJ58594.1"/>
    </source>
</evidence>
<dbReference type="Proteomes" id="UP000594451">
    <property type="component" value="Chromosome"/>
</dbReference>
<name>A0A7T0BRQ3_9BACT</name>
<dbReference type="EMBL" id="CP039370">
    <property type="protein sequence ID" value="QPJ58594.1"/>
    <property type="molecule type" value="Genomic_DNA"/>
</dbReference>
<sequence>MLKDNKHFKCFSTGLFGDIFKFIQYLYKKSYIWSVIYIVNEFNLKLEATQLNVSSSLQNENHELNNQDVKYIKIFYKIIMNFYHQNLMFKKLSTSFYK</sequence>
<reference evidence="1 2" key="1">
    <citation type="journal article" date="2020" name="Sci. Rep.">
        <title>Morphology, ultrastructure, genomics, and phylogeny of Euplotes vanleeuwenhoeki sp. nov. and its ultra-reduced endosymbiont Candidatus Pinguicoccus supinus sp. nov.</title>
        <authorList>
            <person name="Serra V."/>
            <person name="Gammuto L."/>
            <person name="Nitla V."/>
            <person name="Castelli M."/>
            <person name="Lanzoni O."/>
            <person name="Sassera D."/>
            <person name="Bandi C."/>
            <person name="Sandeep B.V."/>
            <person name="Verni F."/>
            <person name="Modeo L."/>
            <person name="Petroni G."/>
        </authorList>
    </citation>
    <scope>NUCLEOTIDE SEQUENCE [LARGE SCALE GENOMIC DNA]</scope>
    <source>
        <strain evidence="1 2">KKR18_Esm</strain>
    </source>
</reference>
<dbReference type="SUPFAM" id="SSF57783">
    <property type="entry name" value="Zinc beta-ribbon"/>
    <property type="match status" value="1"/>
</dbReference>
<protein>
    <submittedName>
        <fullName evidence="1">Uncharacterized protein</fullName>
    </submittedName>
</protein>
<dbReference type="KEGG" id="psup:E5P55_00410"/>